<dbReference type="EMBL" id="JAIXNE010000001">
    <property type="protein sequence ID" value="MCA6074164.1"/>
    <property type="molecule type" value="Genomic_DNA"/>
</dbReference>
<accession>A0A9X1KWQ0</accession>
<feature type="coiled-coil region" evidence="1">
    <location>
        <begin position="231"/>
        <end position="292"/>
    </location>
</feature>
<dbReference type="RefSeq" id="WP_225697265.1">
    <property type="nucleotide sequence ID" value="NZ_JAIXNE010000001.1"/>
</dbReference>
<keyword evidence="1" id="KW-0175">Coiled coil</keyword>
<gene>
    <name evidence="5" type="ORF">LDX50_04755</name>
</gene>
<evidence type="ECO:0000256" key="1">
    <source>
        <dbReference type="SAM" id="Coils"/>
    </source>
</evidence>
<feature type="domain" description="Mce/MlaD" evidence="4">
    <location>
        <begin position="37"/>
        <end position="108"/>
    </location>
</feature>
<proteinExistence type="predicted"/>
<name>A0A9X1KWQ0_9BACT</name>
<evidence type="ECO:0000256" key="2">
    <source>
        <dbReference type="SAM" id="MobiDB-lite"/>
    </source>
</evidence>
<evidence type="ECO:0000313" key="5">
    <source>
        <dbReference type="EMBL" id="MCA6074164.1"/>
    </source>
</evidence>
<organism evidence="5 6">
    <name type="scientific">Fulvivirga sedimenti</name>
    <dbReference type="NCBI Taxonomy" id="2879465"/>
    <lineage>
        <taxon>Bacteria</taxon>
        <taxon>Pseudomonadati</taxon>
        <taxon>Bacteroidota</taxon>
        <taxon>Cytophagia</taxon>
        <taxon>Cytophagales</taxon>
        <taxon>Fulvivirgaceae</taxon>
        <taxon>Fulvivirga</taxon>
    </lineage>
</organism>
<comment type="caution">
    <text evidence="5">The sequence shown here is derived from an EMBL/GenBank/DDBJ whole genome shotgun (WGS) entry which is preliminary data.</text>
</comment>
<keyword evidence="3" id="KW-1133">Transmembrane helix</keyword>
<sequence length="326" mass="35639">MRISKEFKVGLFMLIGGVILYFGFNYLKGMDFFSTNTKYYAVYDNINGLNVSNPVFISGFAVGRVSKISLLQGRNNKVLVELDIKGDVTLGDSATATLNSDFLGNKSILISIGDIRRPMEDGDTLIAVLDKGIAELLAESAQPVANNLESTIKKINAILDNLSGNSGKINQIIDRLDKTAILLNATIAETKQNLNTITGTFNSVGGKLETTLDNAQPTLENLNVFTDSLKNLEINKTLTQANKALDNLNEAIVKFTESQGTLGKLINDDSLYVNLNKAAESLDALLQHLNDNPKHFLAPLGKSSDKIERDRRKEEKKAAKEAARQD</sequence>
<feature type="region of interest" description="Disordered" evidence="2">
    <location>
        <begin position="296"/>
        <end position="326"/>
    </location>
</feature>
<keyword evidence="3" id="KW-0812">Transmembrane</keyword>
<dbReference type="InterPro" id="IPR052336">
    <property type="entry name" value="MlaD_Phospholipid_Transporter"/>
</dbReference>
<evidence type="ECO:0000256" key="3">
    <source>
        <dbReference type="SAM" id="Phobius"/>
    </source>
</evidence>
<dbReference type="AlphaFoldDB" id="A0A9X1KWQ0"/>
<keyword evidence="6" id="KW-1185">Reference proteome</keyword>
<dbReference type="Proteomes" id="UP001139409">
    <property type="component" value="Unassembled WGS sequence"/>
</dbReference>
<feature type="compositionally biased region" description="Basic and acidic residues" evidence="2">
    <location>
        <begin position="303"/>
        <end position="326"/>
    </location>
</feature>
<dbReference type="PANTHER" id="PTHR33371:SF4">
    <property type="entry name" value="INTERMEMBRANE PHOSPHOLIPID TRANSPORT SYSTEM BINDING PROTEIN MLAD"/>
    <property type="match status" value="1"/>
</dbReference>
<keyword evidence="3" id="KW-0472">Membrane</keyword>
<feature type="transmembrane region" description="Helical" evidence="3">
    <location>
        <begin position="7"/>
        <end position="27"/>
    </location>
</feature>
<evidence type="ECO:0000259" key="4">
    <source>
        <dbReference type="Pfam" id="PF02470"/>
    </source>
</evidence>
<dbReference type="Gene3D" id="1.10.287.950">
    <property type="entry name" value="Methyl-accepting chemotaxis protein"/>
    <property type="match status" value="1"/>
</dbReference>
<protein>
    <submittedName>
        <fullName evidence="5">MlaD family protein</fullName>
    </submittedName>
</protein>
<reference evidence="5" key="1">
    <citation type="submission" date="2021-09" db="EMBL/GenBank/DDBJ databases">
        <title>Fulvivirga sp. isolated from coastal sediment.</title>
        <authorList>
            <person name="Yu H."/>
        </authorList>
    </citation>
    <scope>NUCLEOTIDE SEQUENCE</scope>
    <source>
        <strain evidence="5">1062</strain>
    </source>
</reference>
<evidence type="ECO:0000313" key="6">
    <source>
        <dbReference type="Proteomes" id="UP001139409"/>
    </source>
</evidence>
<dbReference type="PANTHER" id="PTHR33371">
    <property type="entry name" value="INTERMEMBRANE PHOSPHOLIPID TRANSPORT SYSTEM BINDING PROTEIN MLAD-RELATED"/>
    <property type="match status" value="1"/>
</dbReference>
<dbReference type="Pfam" id="PF02470">
    <property type="entry name" value="MlaD"/>
    <property type="match status" value="1"/>
</dbReference>
<dbReference type="InterPro" id="IPR003399">
    <property type="entry name" value="Mce/MlaD"/>
</dbReference>